<keyword evidence="3 6" id="KW-0812">Transmembrane</keyword>
<feature type="signal peptide" evidence="7">
    <location>
        <begin position="1"/>
        <end position="17"/>
    </location>
</feature>
<proteinExistence type="inferred from homology"/>
<sequence>MARHCSCLLFTWVGSTGIRVGSTHPGEEDAWHAWGAWADTLLESDGECGHVRRPILTRFSPVALSLPPLRSGMASMVASHAPLSSMVAAKLIFSSTKAAAIFFSSSRMGMVLLWLTTIIPGATVPSCAQFSSRCTNDATTPQLLFLYFCFGLMSIGAGGIRSCSLAFGADQLSKRDSLKHAGILESFFSWYYVTSSASVFISMTCIVYIQDAMGWKVGFGVPVVLMILSTLSFFLASPIYVKPKAKASWLIGFARVLVASFRKRRIELSSPDTDELYHHRKGSALVVPSERIRFLNKACVVKNPEEDLMPDGRASDPWRLCTVDQVEELKALIKKIGIGILGSAASMAVLAIIERVRRETAIREGISDIPDAVTHMSAMWLLPFYFLLGFSEAMNGVGLNEFFYTELPKSMSSVASNLYSIGLSAASLVASFIVGNVRGKAYGPCKGGQKGITGDVREGLIDDDDDDDVV</sequence>
<protein>
    <recommendedName>
        <fullName evidence="10">Protein NRT1/ PTR FAMILY 1.2</fullName>
    </recommendedName>
</protein>
<feature type="transmembrane region" description="Helical" evidence="6">
    <location>
        <begin position="373"/>
        <end position="393"/>
    </location>
</feature>
<keyword evidence="7" id="KW-0732">Signal</keyword>
<dbReference type="AlphaFoldDB" id="A0AAD6PR80"/>
<evidence type="ECO:0000256" key="2">
    <source>
        <dbReference type="ARBA" id="ARBA00005982"/>
    </source>
</evidence>
<comment type="caution">
    <text evidence="8">The sequence shown here is derived from an EMBL/GenBank/DDBJ whole genome shotgun (WGS) entry which is preliminary data.</text>
</comment>
<evidence type="ECO:0008006" key="10">
    <source>
        <dbReference type="Google" id="ProtNLM"/>
    </source>
</evidence>
<evidence type="ECO:0000256" key="1">
    <source>
        <dbReference type="ARBA" id="ARBA00004141"/>
    </source>
</evidence>
<dbReference type="GO" id="GO:0022857">
    <property type="term" value="F:transmembrane transporter activity"/>
    <property type="evidence" value="ECO:0007669"/>
    <property type="project" value="InterPro"/>
</dbReference>
<keyword evidence="4 6" id="KW-1133">Transmembrane helix</keyword>
<evidence type="ECO:0000313" key="8">
    <source>
        <dbReference type="EMBL" id="KAJ6957369.1"/>
    </source>
</evidence>
<dbReference type="InterPro" id="IPR036259">
    <property type="entry name" value="MFS_trans_sf"/>
</dbReference>
<dbReference type="Proteomes" id="UP001164929">
    <property type="component" value="Chromosome 18"/>
</dbReference>
<evidence type="ECO:0000256" key="4">
    <source>
        <dbReference type="ARBA" id="ARBA00022989"/>
    </source>
</evidence>
<dbReference type="GO" id="GO:0016020">
    <property type="term" value="C:membrane"/>
    <property type="evidence" value="ECO:0007669"/>
    <property type="project" value="UniProtKB-SubCell"/>
</dbReference>
<gene>
    <name evidence="8" type="ORF">NC653_039342</name>
</gene>
<feature type="chain" id="PRO_5041950192" description="Protein NRT1/ PTR FAMILY 1.2" evidence="7">
    <location>
        <begin position="18"/>
        <end position="470"/>
    </location>
</feature>
<feature type="transmembrane region" description="Helical" evidence="6">
    <location>
        <begin position="221"/>
        <end position="241"/>
    </location>
</feature>
<evidence type="ECO:0000313" key="9">
    <source>
        <dbReference type="Proteomes" id="UP001164929"/>
    </source>
</evidence>
<evidence type="ECO:0000256" key="6">
    <source>
        <dbReference type="SAM" id="Phobius"/>
    </source>
</evidence>
<evidence type="ECO:0000256" key="3">
    <source>
        <dbReference type="ARBA" id="ARBA00022692"/>
    </source>
</evidence>
<organism evidence="8 9">
    <name type="scientific">Populus alba x Populus x berolinensis</name>
    <dbReference type="NCBI Taxonomy" id="444605"/>
    <lineage>
        <taxon>Eukaryota</taxon>
        <taxon>Viridiplantae</taxon>
        <taxon>Streptophyta</taxon>
        <taxon>Embryophyta</taxon>
        <taxon>Tracheophyta</taxon>
        <taxon>Spermatophyta</taxon>
        <taxon>Magnoliopsida</taxon>
        <taxon>eudicotyledons</taxon>
        <taxon>Gunneridae</taxon>
        <taxon>Pentapetalae</taxon>
        <taxon>rosids</taxon>
        <taxon>fabids</taxon>
        <taxon>Malpighiales</taxon>
        <taxon>Salicaceae</taxon>
        <taxon>Saliceae</taxon>
        <taxon>Populus</taxon>
    </lineage>
</organism>
<feature type="transmembrane region" description="Helical" evidence="6">
    <location>
        <begin position="144"/>
        <end position="169"/>
    </location>
</feature>
<name>A0AAD6PR80_9ROSI</name>
<comment type="subcellular location">
    <subcellularLocation>
        <location evidence="1">Membrane</location>
        <topology evidence="1">Multi-pass membrane protein</topology>
    </subcellularLocation>
</comment>
<evidence type="ECO:0000256" key="5">
    <source>
        <dbReference type="ARBA" id="ARBA00023136"/>
    </source>
</evidence>
<keyword evidence="9" id="KW-1185">Reference proteome</keyword>
<dbReference type="EMBL" id="JAQIZT010000018">
    <property type="protein sequence ID" value="KAJ6957369.1"/>
    <property type="molecule type" value="Genomic_DNA"/>
</dbReference>
<feature type="transmembrane region" description="Helical" evidence="6">
    <location>
        <begin position="414"/>
        <end position="434"/>
    </location>
</feature>
<keyword evidence="5 6" id="KW-0472">Membrane</keyword>
<reference evidence="8 9" key="1">
    <citation type="journal article" date="2023" name="Mol. Ecol. Resour.">
        <title>Chromosome-level genome assembly of a triploid poplar Populus alba 'Berolinensis'.</title>
        <authorList>
            <person name="Chen S."/>
            <person name="Yu Y."/>
            <person name="Wang X."/>
            <person name="Wang S."/>
            <person name="Zhang T."/>
            <person name="Zhou Y."/>
            <person name="He R."/>
            <person name="Meng N."/>
            <person name="Wang Y."/>
            <person name="Liu W."/>
            <person name="Liu Z."/>
            <person name="Liu J."/>
            <person name="Guo Q."/>
            <person name="Huang H."/>
            <person name="Sederoff R.R."/>
            <person name="Wang G."/>
            <person name="Qu G."/>
            <person name="Chen S."/>
        </authorList>
    </citation>
    <scope>NUCLEOTIDE SEQUENCE [LARGE SCALE GENOMIC DNA]</scope>
    <source>
        <strain evidence="8">SC-2020</strain>
    </source>
</reference>
<feature type="transmembrane region" description="Helical" evidence="6">
    <location>
        <begin position="336"/>
        <end position="353"/>
    </location>
</feature>
<dbReference type="SUPFAM" id="SSF103473">
    <property type="entry name" value="MFS general substrate transporter"/>
    <property type="match status" value="2"/>
</dbReference>
<accession>A0AAD6PR80</accession>
<dbReference type="Pfam" id="PF00854">
    <property type="entry name" value="PTR2"/>
    <property type="match status" value="1"/>
</dbReference>
<dbReference type="Gene3D" id="1.20.1250.20">
    <property type="entry name" value="MFS general substrate transporter like domains"/>
    <property type="match status" value="2"/>
</dbReference>
<evidence type="ECO:0000256" key="7">
    <source>
        <dbReference type="SAM" id="SignalP"/>
    </source>
</evidence>
<comment type="similarity">
    <text evidence="2">Belongs to the major facilitator superfamily. Proton-dependent oligopeptide transporter (POT/PTR) (TC 2.A.17) family.</text>
</comment>
<dbReference type="InterPro" id="IPR000109">
    <property type="entry name" value="POT_fam"/>
</dbReference>
<feature type="transmembrane region" description="Helical" evidence="6">
    <location>
        <begin position="190"/>
        <end position="209"/>
    </location>
</feature>
<dbReference type="PANTHER" id="PTHR11654">
    <property type="entry name" value="OLIGOPEPTIDE TRANSPORTER-RELATED"/>
    <property type="match status" value="1"/>
</dbReference>
<feature type="transmembrane region" description="Helical" evidence="6">
    <location>
        <begin position="111"/>
        <end position="132"/>
    </location>
</feature>